<keyword evidence="4" id="KW-1185">Reference proteome</keyword>
<gene>
    <name evidence="3" type="ORF">ACEUDJ_16755</name>
</gene>
<dbReference type="PANTHER" id="PTHR47307:SF1">
    <property type="entry name" value="GLUTATHIONE-REGULATED POTASSIUM-EFFLUX SYSTEM ANCILLARY PROTEIN KEFG"/>
    <property type="match status" value="1"/>
</dbReference>
<dbReference type="SUPFAM" id="SSF52218">
    <property type="entry name" value="Flavoproteins"/>
    <property type="match status" value="1"/>
</dbReference>
<keyword evidence="1" id="KW-0560">Oxidoreductase</keyword>
<sequence length="198" mass="22731">MKRILVIFSHPALQRSRANRELLLAISNLEGIRVHDLYQHYPDLLIDVKREQALLAEHDIIVFQHPLYWYSCPAIMKEWLDLVLEYGYAYGPEANGLAGKQWLSAITTGGAPESYCEAGYNSSPLLDFLRPFSQTARLCGMHWLPPFVLHSFHKLKDPEALRRCGQDYRQLLLALRDERLSPAQLAGVDYLRDLLEAI</sequence>
<evidence type="ECO:0000256" key="1">
    <source>
        <dbReference type="ARBA" id="ARBA00023002"/>
    </source>
</evidence>
<reference evidence="3 4" key="1">
    <citation type="submission" date="2024-09" db="EMBL/GenBank/DDBJ databases">
        <title>Aeromonas strains Genome sequencing and assembly.</title>
        <authorList>
            <person name="Hu X."/>
            <person name="Tang B."/>
        </authorList>
    </citation>
    <scope>NUCLEOTIDE SEQUENCE [LARGE SCALE GENOMIC DNA]</scope>
    <source>
        <strain evidence="3 4">NB23SCDHY001</strain>
    </source>
</reference>
<dbReference type="PANTHER" id="PTHR47307">
    <property type="entry name" value="GLUTATHIONE-REGULATED POTASSIUM-EFFLUX SYSTEM ANCILLARY PROTEIN KEFG"/>
    <property type="match status" value="1"/>
</dbReference>
<name>A0ABW9GTN1_9GAMM</name>
<dbReference type="Gene3D" id="3.40.50.360">
    <property type="match status" value="1"/>
</dbReference>
<dbReference type="Pfam" id="PF02525">
    <property type="entry name" value="Flavodoxin_2"/>
    <property type="match status" value="1"/>
</dbReference>
<dbReference type="GeneID" id="97221783"/>
<feature type="domain" description="Flavodoxin-like fold" evidence="2">
    <location>
        <begin position="2"/>
        <end position="171"/>
    </location>
</feature>
<dbReference type="InterPro" id="IPR029039">
    <property type="entry name" value="Flavoprotein-like_sf"/>
</dbReference>
<evidence type="ECO:0000259" key="2">
    <source>
        <dbReference type="Pfam" id="PF02525"/>
    </source>
</evidence>
<dbReference type="Proteomes" id="UP001630969">
    <property type="component" value="Unassembled WGS sequence"/>
</dbReference>
<accession>A0ABW9GTN1</accession>
<dbReference type="EMBL" id="JBGXBU010000008">
    <property type="protein sequence ID" value="MFM4894500.1"/>
    <property type="molecule type" value="Genomic_DNA"/>
</dbReference>
<proteinExistence type="predicted"/>
<evidence type="ECO:0000313" key="4">
    <source>
        <dbReference type="Proteomes" id="UP001630969"/>
    </source>
</evidence>
<dbReference type="InterPro" id="IPR003680">
    <property type="entry name" value="Flavodoxin_fold"/>
</dbReference>
<protein>
    <submittedName>
        <fullName evidence="3">NAD(P)H-dependent oxidoreductase</fullName>
    </submittedName>
</protein>
<dbReference type="RefSeq" id="WP_042000504.1">
    <property type="nucleotide sequence ID" value="NZ_CDBT01000056.1"/>
</dbReference>
<dbReference type="InterPro" id="IPR046980">
    <property type="entry name" value="KefG/KefF"/>
</dbReference>
<organism evidence="3 4">
    <name type="scientific">Aeromonas bivalvium</name>
    <dbReference type="NCBI Taxonomy" id="440079"/>
    <lineage>
        <taxon>Bacteria</taxon>
        <taxon>Pseudomonadati</taxon>
        <taxon>Pseudomonadota</taxon>
        <taxon>Gammaproteobacteria</taxon>
        <taxon>Aeromonadales</taxon>
        <taxon>Aeromonadaceae</taxon>
        <taxon>Aeromonas</taxon>
    </lineage>
</organism>
<evidence type="ECO:0000313" key="3">
    <source>
        <dbReference type="EMBL" id="MFM4894500.1"/>
    </source>
</evidence>
<comment type="caution">
    <text evidence="3">The sequence shown here is derived from an EMBL/GenBank/DDBJ whole genome shotgun (WGS) entry which is preliminary data.</text>
</comment>